<keyword evidence="2" id="KW-1185">Reference proteome</keyword>
<comment type="caution">
    <text evidence="1">The sequence shown here is derived from an EMBL/GenBank/DDBJ whole genome shotgun (WGS) entry which is preliminary data.</text>
</comment>
<dbReference type="Proteomes" id="UP001177260">
    <property type="component" value="Unassembled WGS sequence"/>
</dbReference>
<name>A0ACC3ALM6_9EURO</name>
<evidence type="ECO:0000313" key="1">
    <source>
        <dbReference type="EMBL" id="KAK1138379.1"/>
    </source>
</evidence>
<reference evidence="1 2" key="1">
    <citation type="journal article" date="2023" name="ACS Omega">
        <title>Identification of the Neoaspergillic Acid Biosynthesis Gene Cluster by Establishing an In Vitro CRISPR-Ribonucleoprotein Genetic System in Aspergillus melleus.</title>
        <authorList>
            <person name="Yuan B."/>
            <person name="Grau M.F."/>
            <person name="Murata R.M."/>
            <person name="Torok T."/>
            <person name="Venkateswaran K."/>
            <person name="Stajich J.E."/>
            <person name="Wang C.C.C."/>
        </authorList>
    </citation>
    <scope>NUCLEOTIDE SEQUENCE [LARGE SCALE GENOMIC DNA]</scope>
    <source>
        <strain evidence="1 2">IMV 1140</strain>
    </source>
</reference>
<organism evidence="1 2">
    <name type="scientific">Aspergillus melleus</name>
    <dbReference type="NCBI Taxonomy" id="138277"/>
    <lineage>
        <taxon>Eukaryota</taxon>
        <taxon>Fungi</taxon>
        <taxon>Dikarya</taxon>
        <taxon>Ascomycota</taxon>
        <taxon>Pezizomycotina</taxon>
        <taxon>Eurotiomycetes</taxon>
        <taxon>Eurotiomycetidae</taxon>
        <taxon>Eurotiales</taxon>
        <taxon>Aspergillaceae</taxon>
        <taxon>Aspergillus</taxon>
        <taxon>Aspergillus subgen. Circumdati</taxon>
    </lineage>
</organism>
<sequence>MALSYPGRVMGFNPCVHWSSFTDESGSADEWIPTPPAIKEKHRLQFVSAGIFVLFPPHRRPADFSKMSNEPAFPAMASSLLPQIFTSLGRSSRPWSLVRILKSTNARDIHGELRGTATFSPLRAPSTDHRSDDTADMVYREEGEMPATLGLGAGLRFSKKYIWRMSEAGRVSVWFAKVQKADAQDGDEEPDYLFHEFEVIATASDSTDTSLVSAPIPPPGSGAAGDAASTAVVEARGNHLCINDMYHTAYAFRICPKSGEVVSWSSRHVVKGPKKDQDIVNLYGRQE</sequence>
<evidence type="ECO:0000313" key="2">
    <source>
        <dbReference type="Proteomes" id="UP001177260"/>
    </source>
</evidence>
<protein>
    <submittedName>
        <fullName evidence="1">Uncharacterized protein</fullName>
    </submittedName>
</protein>
<gene>
    <name evidence="1" type="ORF">N8T08_002663</name>
</gene>
<dbReference type="EMBL" id="JAOPJF010000156">
    <property type="protein sequence ID" value="KAK1138379.1"/>
    <property type="molecule type" value="Genomic_DNA"/>
</dbReference>
<proteinExistence type="predicted"/>
<accession>A0ACC3ALM6</accession>